<sequence length="450" mass="47954">MPERSQTVACRKSIVDTRTVATLKEHAKQIYLRTLEAARLDTHLAEQVRWADGILQVGEHSFPLELYRRAVIIALGKAAVPMAVYSADLLRGYLPFTGLVLAPENSGAPAELTFLRGSHPFPDESSRRAAELALELAREADGETLVLWLISGGASAMMEMPLVPEISMDEMAAFHRMLVHSGLNIAEMNALRKHVSAVKGGRLAVAAANAATQVTLLVSDVPEGRPDVIASGPTIPDGSTITYCRVLLSRLKEPLPPAIAELFAGLELPETPKRNDPAFARAFYLEVLSSSTLCTEAAAIARDLGFEAVVDNGCDEWPYDKAAVYLLYKLARLRQPGKRIALISAGEVAVPVTGPAGNGGRNQHFALYAAQLIDGMANTAVLSAGSDGLDGNSLAAGAVADTATWEYAKDPAGALERFDSGTVFSLLGDAIFTGPTGNNLRDLRILLADD</sequence>
<dbReference type="EMBL" id="CP042806">
    <property type="protein sequence ID" value="QEE30189.1"/>
    <property type="molecule type" value="Genomic_DNA"/>
</dbReference>
<protein>
    <submittedName>
        <fullName evidence="3">DUF4147 domain-containing protein</fullName>
    </submittedName>
</protein>
<dbReference type="GO" id="GO:0008887">
    <property type="term" value="F:glycerate kinase activity"/>
    <property type="evidence" value="ECO:0007669"/>
    <property type="project" value="InterPro"/>
</dbReference>
<dbReference type="InterPro" id="IPR025286">
    <property type="entry name" value="MOFRL_assoc_dom"/>
</dbReference>
<gene>
    <name evidence="3" type="ORF">FTW19_20740</name>
</gene>
<dbReference type="AlphaFoldDB" id="A0A5B9EEJ7"/>
<dbReference type="PANTHER" id="PTHR12227">
    <property type="entry name" value="GLYCERATE KINASE"/>
    <property type="match status" value="1"/>
</dbReference>
<organism evidence="3 4">
    <name type="scientific">Terriglobus albidus</name>
    <dbReference type="NCBI Taxonomy" id="1592106"/>
    <lineage>
        <taxon>Bacteria</taxon>
        <taxon>Pseudomonadati</taxon>
        <taxon>Acidobacteriota</taxon>
        <taxon>Terriglobia</taxon>
        <taxon>Terriglobales</taxon>
        <taxon>Acidobacteriaceae</taxon>
        <taxon>Terriglobus</taxon>
    </lineage>
</organism>
<dbReference type="OrthoDB" id="9766552at2"/>
<keyword evidence="4" id="KW-1185">Reference proteome</keyword>
<dbReference type="Pfam" id="PF05161">
    <property type="entry name" value="MOFRL"/>
    <property type="match status" value="1"/>
</dbReference>
<dbReference type="Pfam" id="PF13660">
    <property type="entry name" value="DUF4147"/>
    <property type="match status" value="1"/>
</dbReference>
<proteinExistence type="predicted"/>
<dbReference type="InterPro" id="IPR039760">
    <property type="entry name" value="MOFRL_protein"/>
</dbReference>
<dbReference type="InterPro" id="IPR038614">
    <property type="entry name" value="GK_N_sf"/>
</dbReference>
<evidence type="ECO:0000259" key="1">
    <source>
        <dbReference type="Pfam" id="PF05161"/>
    </source>
</evidence>
<dbReference type="InterPro" id="IPR037035">
    <property type="entry name" value="GK-like_C_sf"/>
</dbReference>
<dbReference type="GO" id="GO:0005737">
    <property type="term" value="C:cytoplasm"/>
    <property type="evidence" value="ECO:0007669"/>
    <property type="project" value="TreeGrafter"/>
</dbReference>
<dbReference type="KEGG" id="talb:FTW19_20740"/>
<name>A0A5B9EEJ7_9BACT</name>
<dbReference type="Proteomes" id="UP000321820">
    <property type="component" value="Chromosome"/>
</dbReference>
<reference evidence="3 4" key="1">
    <citation type="submission" date="2019-08" db="EMBL/GenBank/DDBJ databases">
        <title>Complete genome sequence of Terriglobus albidus strain ORNL.</title>
        <authorList>
            <person name="Podar M."/>
        </authorList>
    </citation>
    <scope>NUCLEOTIDE SEQUENCE [LARGE SCALE GENOMIC DNA]</scope>
    <source>
        <strain evidence="3 4">ORNL</strain>
    </source>
</reference>
<feature type="domain" description="MOFRL-associated" evidence="2">
    <location>
        <begin position="27"/>
        <end position="263"/>
    </location>
</feature>
<evidence type="ECO:0000313" key="4">
    <source>
        <dbReference type="Proteomes" id="UP000321820"/>
    </source>
</evidence>
<dbReference type="InterPro" id="IPR007835">
    <property type="entry name" value="MOFRL"/>
</dbReference>
<dbReference type="Gene3D" id="3.40.1480.10">
    <property type="entry name" value="MOFRL domain"/>
    <property type="match status" value="1"/>
</dbReference>
<dbReference type="Gene3D" id="3.40.50.10180">
    <property type="entry name" value="Glycerate kinase, MOFRL-like N-terminal domain"/>
    <property type="match status" value="1"/>
</dbReference>
<dbReference type="PANTHER" id="PTHR12227:SF0">
    <property type="entry name" value="GLYCERATE KINASE"/>
    <property type="match status" value="1"/>
</dbReference>
<accession>A0A5B9EEJ7</accession>
<evidence type="ECO:0000313" key="3">
    <source>
        <dbReference type="EMBL" id="QEE30189.1"/>
    </source>
</evidence>
<feature type="domain" description="MOFRL" evidence="1">
    <location>
        <begin position="341"/>
        <end position="442"/>
    </location>
</feature>
<dbReference type="SUPFAM" id="SSF82544">
    <property type="entry name" value="GckA/TtuD-like"/>
    <property type="match status" value="1"/>
</dbReference>
<evidence type="ECO:0000259" key="2">
    <source>
        <dbReference type="Pfam" id="PF13660"/>
    </source>
</evidence>